<evidence type="ECO:0000256" key="1">
    <source>
        <dbReference type="ARBA" id="ARBA00000900"/>
    </source>
</evidence>
<organism evidence="11 12">
    <name type="scientific">Ficus carica</name>
    <name type="common">Common fig</name>
    <dbReference type="NCBI Taxonomy" id="3494"/>
    <lineage>
        <taxon>Eukaryota</taxon>
        <taxon>Viridiplantae</taxon>
        <taxon>Streptophyta</taxon>
        <taxon>Embryophyta</taxon>
        <taxon>Tracheophyta</taxon>
        <taxon>Spermatophyta</taxon>
        <taxon>Magnoliopsida</taxon>
        <taxon>eudicotyledons</taxon>
        <taxon>Gunneridae</taxon>
        <taxon>Pentapetalae</taxon>
        <taxon>rosids</taxon>
        <taxon>fabids</taxon>
        <taxon>Rosales</taxon>
        <taxon>Moraceae</taxon>
        <taxon>Ficeae</taxon>
        <taxon>Ficus</taxon>
    </lineage>
</organism>
<keyword evidence="3" id="KW-0808">Transferase</keyword>
<evidence type="ECO:0000256" key="9">
    <source>
        <dbReference type="SAM" id="MobiDB-lite"/>
    </source>
</evidence>
<evidence type="ECO:0000256" key="2">
    <source>
        <dbReference type="ARBA" id="ARBA00012483"/>
    </source>
</evidence>
<keyword evidence="6" id="KW-0833">Ubl conjugation pathway</keyword>
<dbReference type="SUPFAM" id="SSF57850">
    <property type="entry name" value="RING/U-box"/>
    <property type="match status" value="1"/>
</dbReference>
<dbReference type="FunFam" id="3.30.40.10:FF:000127">
    <property type="entry name" value="E3 ubiquitin-protein ligase RNF181"/>
    <property type="match status" value="1"/>
</dbReference>
<feature type="region of interest" description="Disordered" evidence="9">
    <location>
        <begin position="41"/>
        <end position="70"/>
    </location>
</feature>
<accession>A0AA87ZZB3</accession>
<dbReference type="Gene3D" id="3.30.40.10">
    <property type="entry name" value="Zinc/RING finger domain, C3HC4 (zinc finger)"/>
    <property type="match status" value="1"/>
</dbReference>
<dbReference type="PROSITE" id="PS50089">
    <property type="entry name" value="ZF_RING_2"/>
    <property type="match status" value="1"/>
</dbReference>
<comment type="catalytic activity">
    <reaction evidence="1">
        <text>S-ubiquitinyl-[E2 ubiquitin-conjugating enzyme]-L-cysteine + [acceptor protein]-L-lysine = [E2 ubiquitin-conjugating enzyme]-L-cysteine + N(6)-ubiquitinyl-[acceptor protein]-L-lysine.</text>
        <dbReference type="EC" id="2.3.2.27"/>
    </reaction>
</comment>
<evidence type="ECO:0000256" key="7">
    <source>
        <dbReference type="ARBA" id="ARBA00022833"/>
    </source>
</evidence>
<keyword evidence="12" id="KW-1185">Reference proteome</keyword>
<feature type="compositionally biased region" description="Basic and acidic residues" evidence="9">
    <location>
        <begin position="41"/>
        <end position="52"/>
    </location>
</feature>
<dbReference type="Proteomes" id="UP001187192">
    <property type="component" value="Unassembled WGS sequence"/>
</dbReference>
<evidence type="ECO:0000256" key="3">
    <source>
        <dbReference type="ARBA" id="ARBA00022679"/>
    </source>
</evidence>
<keyword evidence="5 8" id="KW-0863">Zinc-finger</keyword>
<evidence type="ECO:0000256" key="4">
    <source>
        <dbReference type="ARBA" id="ARBA00022723"/>
    </source>
</evidence>
<evidence type="ECO:0000256" key="6">
    <source>
        <dbReference type="ARBA" id="ARBA00022786"/>
    </source>
</evidence>
<dbReference type="EMBL" id="BTGU01000013">
    <property type="protein sequence ID" value="GMN41865.1"/>
    <property type="molecule type" value="Genomic_DNA"/>
</dbReference>
<name>A0AA87ZZB3_FICCA</name>
<evidence type="ECO:0000313" key="11">
    <source>
        <dbReference type="EMBL" id="GMN41865.1"/>
    </source>
</evidence>
<protein>
    <recommendedName>
        <fullName evidence="2">RING-type E3 ubiquitin transferase</fullName>
        <ecNumber evidence="2">2.3.2.27</ecNumber>
    </recommendedName>
</protein>
<dbReference type="GO" id="GO:0005737">
    <property type="term" value="C:cytoplasm"/>
    <property type="evidence" value="ECO:0007669"/>
    <property type="project" value="TreeGrafter"/>
</dbReference>
<dbReference type="PANTHER" id="PTHR15710">
    <property type="entry name" value="E3 UBIQUITIN-PROTEIN LIGASE PRAJA"/>
    <property type="match status" value="1"/>
</dbReference>
<proteinExistence type="predicted"/>
<dbReference type="AlphaFoldDB" id="A0AA87ZZB3"/>
<evidence type="ECO:0000259" key="10">
    <source>
        <dbReference type="PROSITE" id="PS50089"/>
    </source>
</evidence>
<feature type="compositionally biased region" description="Low complexity" evidence="9">
    <location>
        <begin position="234"/>
        <end position="247"/>
    </location>
</feature>
<evidence type="ECO:0000256" key="5">
    <source>
        <dbReference type="ARBA" id="ARBA00022771"/>
    </source>
</evidence>
<reference evidence="11" key="1">
    <citation type="submission" date="2023-07" db="EMBL/GenBank/DDBJ databases">
        <title>draft genome sequence of fig (Ficus carica).</title>
        <authorList>
            <person name="Takahashi T."/>
            <person name="Nishimura K."/>
        </authorList>
    </citation>
    <scope>NUCLEOTIDE SEQUENCE</scope>
</reference>
<evidence type="ECO:0000256" key="8">
    <source>
        <dbReference type="PROSITE-ProRule" id="PRU00175"/>
    </source>
</evidence>
<dbReference type="SMART" id="SM00184">
    <property type="entry name" value="RING"/>
    <property type="match status" value="1"/>
</dbReference>
<dbReference type="GO" id="GO:0016567">
    <property type="term" value="P:protein ubiquitination"/>
    <property type="evidence" value="ECO:0007669"/>
    <property type="project" value="TreeGrafter"/>
</dbReference>
<sequence length="247" mass="26871">MASEADVSELSSMFARLVRNRDLSLFLPFIFGFANNVQRREEDDSDSADHQNDNSNNTRNDDDDDDSNSNSINSNRVILINPFTQGMVVIDGVSSLDSLLRELGIKEGQPPASKESVKAMPTVEIGGEEGEEEECVICLEKFEFGGFAKEVPCKHRFHGDCIEKWLGIHGTCPVCRHKMPVDEEGEEKKSRRSGAGGEREVWVSFSFNSRGSTGISSSGDDPINQTSSADGPGVSDVADSSSSEVQG</sequence>
<evidence type="ECO:0000313" key="12">
    <source>
        <dbReference type="Proteomes" id="UP001187192"/>
    </source>
</evidence>
<feature type="domain" description="RING-type" evidence="10">
    <location>
        <begin position="135"/>
        <end position="176"/>
    </location>
</feature>
<feature type="region of interest" description="Disordered" evidence="9">
    <location>
        <begin position="208"/>
        <end position="247"/>
    </location>
</feature>
<dbReference type="EC" id="2.3.2.27" evidence="2"/>
<dbReference type="GO" id="GO:0008270">
    <property type="term" value="F:zinc ion binding"/>
    <property type="evidence" value="ECO:0007669"/>
    <property type="project" value="UniProtKB-KW"/>
</dbReference>
<dbReference type="PANTHER" id="PTHR15710:SF132">
    <property type="entry name" value="E3 UBIQUITIN-PROTEIN LIGASE MPSR1"/>
    <property type="match status" value="1"/>
</dbReference>
<dbReference type="Pfam" id="PF13639">
    <property type="entry name" value="zf-RING_2"/>
    <property type="match status" value="1"/>
</dbReference>
<keyword evidence="4" id="KW-0479">Metal-binding</keyword>
<feature type="compositionally biased region" description="Polar residues" evidence="9">
    <location>
        <begin position="208"/>
        <end position="229"/>
    </location>
</feature>
<dbReference type="InterPro" id="IPR013083">
    <property type="entry name" value="Znf_RING/FYVE/PHD"/>
</dbReference>
<comment type="caution">
    <text evidence="11">The sequence shown here is derived from an EMBL/GenBank/DDBJ whole genome shotgun (WGS) entry which is preliminary data.</text>
</comment>
<gene>
    <name evidence="11" type="ORF">TIFTF001_011084</name>
</gene>
<dbReference type="GO" id="GO:0061630">
    <property type="term" value="F:ubiquitin protein ligase activity"/>
    <property type="evidence" value="ECO:0007669"/>
    <property type="project" value="UniProtKB-EC"/>
</dbReference>
<dbReference type="InterPro" id="IPR001841">
    <property type="entry name" value="Znf_RING"/>
</dbReference>
<keyword evidence="7" id="KW-0862">Zinc</keyword>